<gene>
    <name evidence="3" type="ORF">NAPIS_ORF00892</name>
</gene>
<reference evidence="3 4" key="1">
    <citation type="journal article" date="2013" name="BMC Genomics">
        <title>Genome sequencing and comparative genomics of honey bee microsporidia, Nosema apis reveal novel insights into host-parasite interactions.</title>
        <authorList>
            <person name="Chen Yp."/>
            <person name="Pettis J.S."/>
            <person name="Zhao Y."/>
            <person name="Liu X."/>
            <person name="Tallon L.J."/>
            <person name="Sadzewicz L.D."/>
            <person name="Li R."/>
            <person name="Zheng H."/>
            <person name="Huang S."/>
            <person name="Zhang X."/>
            <person name="Hamilton M.C."/>
            <person name="Pernal S.F."/>
            <person name="Melathopoulos A.P."/>
            <person name="Yan X."/>
            <person name="Evans J.D."/>
        </authorList>
    </citation>
    <scope>NUCLEOTIDE SEQUENCE [LARGE SCALE GENOMIC DNA]</scope>
    <source>
        <strain evidence="3 4">BRL 01</strain>
    </source>
</reference>
<dbReference type="GO" id="GO:0000221">
    <property type="term" value="C:vacuolar proton-transporting V-type ATPase, V1 domain"/>
    <property type="evidence" value="ECO:0007669"/>
    <property type="project" value="InterPro"/>
</dbReference>
<dbReference type="PANTHER" id="PTHR10698:SF0">
    <property type="entry name" value="V-TYPE PROTON ATPASE SUBUNIT H"/>
    <property type="match status" value="1"/>
</dbReference>
<dbReference type="AlphaFoldDB" id="T0MKM9"/>
<evidence type="ECO:0000313" key="3">
    <source>
        <dbReference type="EMBL" id="EQB61535.1"/>
    </source>
</evidence>
<dbReference type="HOGENOM" id="CLU_1835702_0_0_1"/>
<dbReference type="VEuPathDB" id="MicrosporidiaDB:NAPIS_ORF00892"/>
<dbReference type="Pfam" id="PF11698">
    <property type="entry name" value="V-ATPase_H_C"/>
    <property type="match status" value="1"/>
</dbReference>
<dbReference type="GO" id="GO:0046961">
    <property type="term" value="F:proton-transporting ATPase activity, rotational mechanism"/>
    <property type="evidence" value="ECO:0007669"/>
    <property type="project" value="InterPro"/>
</dbReference>
<dbReference type="InterPro" id="IPR016024">
    <property type="entry name" value="ARM-type_fold"/>
</dbReference>
<feature type="domain" description="ATPase V1 complex subunit H C-terminal" evidence="2">
    <location>
        <begin position="27"/>
        <end position="139"/>
    </location>
</feature>
<keyword evidence="4" id="KW-1185">Reference proteome</keyword>
<evidence type="ECO:0000313" key="4">
    <source>
        <dbReference type="Proteomes" id="UP000053780"/>
    </source>
</evidence>
<dbReference type="PANTHER" id="PTHR10698">
    <property type="entry name" value="V-TYPE PROTON ATPASE SUBUNIT H"/>
    <property type="match status" value="1"/>
</dbReference>
<dbReference type="InterPro" id="IPR004908">
    <property type="entry name" value="ATPase_V1-cplx_hsu"/>
</dbReference>
<dbReference type="EMBL" id="KE647128">
    <property type="protein sequence ID" value="EQB61535.1"/>
    <property type="molecule type" value="Genomic_DNA"/>
</dbReference>
<keyword evidence="1" id="KW-0813">Transport</keyword>
<protein>
    <submittedName>
        <fullName evidence="3">Vacuolar atp synthase subunit h</fullName>
    </submittedName>
</protein>
<evidence type="ECO:0000259" key="2">
    <source>
        <dbReference type="Pfam" id="PF11698"/>
    </source>
</evidence>
<sequence>MNIGDEQLCEHLKISKQILQELHDKYNFKNYLKDLYLGILEEHDFHYDENFWINGLPEILKNKVEIVKILKKYLKSHNNDWICLACNDVYMLIKACPEIYSLVSKHKVRDVLFELTRNENDEIRFRAIQALYACIFTEWN</sequence>
<proteinExistence type="predicted"/>
<dbReference type="InterPro" id="IPR038497">
    <property type="entry name" value="ATPase_V1-cplx_hsu_C_sf"/>
</dbReference>
<accession>T0MKM9</accession>
<evidence type="ECO:0000256" key="1">
    <source>
        <dbReference type="ARBA" id="ARBA00022448"/>
    </source>
</evidence>
<dbReference type="OrthoDB" id="10263554at2759"/>
<dbReference type="Proteomes" id="UP000053780">
    <property type="component" value="Unassembled WGS sequence"/>
</dbReference>
<dbReference type="SUPFAM" id="SSF48371">
    <property type="entry name" value="ARM repeat"/>
    <property type="match status" value="1"/>
</dbReference>
<dbReference type="InterPro" id="IPR011987">
    <property type="entry name" value="ATPase_V1-cplx_hsu_C"/>
</dbReference>
<organism evidence="3 4">
    <name type="scientific">Vairimorpha apis BRL 01</name>
    <dbReference type="NCBI Taxonomy" id="1037528"/>
    <lineage>
        <taxon>Eukaryota</taxon>
        <taxon>Fungi</taxon>
        <taxon>Fungi incertae sedis</taxon>
        <taxon>Microsporidia</taxon>
        <taxon>Nosematidae</taxon>
        <taxon>Vairimorpha</taxon>
    </lineage>
</organism>
<name>T0MKM9_9MICR</name>
<dbReference type="Gene3D" id="1.25.40.150">
    <property type="entry name" value="V-type ATPase, subunit H, C-terminal domain"/>
    <property type="match status" value="1"/>
</dbReference>